<keyword evidence="3" id="KW-1185">Reference proteome</keyword>
<dbReference type="EMBL" id="JACHXO010000003">
    <property type="protein sequence ID" value="MBB3194690.1"/>
    <property type="molecule type" value="Genomic_DNA"/>
</dbReference>
<proteinExistence type="predicted"/>
<sequence length="30" mass="3146">MTQPRRIRPEPALAGHGGRSSRSDAALSGN</sequence>
<dbReference type="Proteomes" id="UP000574369">
    <property type="component" value="Unassembled WGS sequence"/>
</dbReference>
<evidence type="ECO:0000256" key="1">
    <source>
        <dbReference type="SAM" id="MobiDB-lite"/>
    </source>
</evidence>
<name>A0ABR6GRE4_9BURK</name>
<gene>
    <name evidence="2" type="ORF">FHS28_002086</name>
</gene>
<protein>
    <submittedName>
        <fullName evidence="2">Uncharacterized protein</fullName>
    </submittedName>
</protein>
<evidence type="ECO:0000313" key="2">
    <source>
        <dbReference type="EMBL" id="MBB3194690.1"/>
    </source>
</evidence>
<comment type="caution">
    <text evidence="2">The sequence shown here is derived from an EMBL/GenBank/DDBJ whole genome shotgun (WGS) entry which is preliminary data.</text>
</comment>
<reference evidence="2 3" key="1">
    <citation type="submission" date="2020-08" db="EMBL/GenBank/DDBJ databases">
        <title>Genomic Encyclopedia of Type Strains, Phase III (KMG-III): the genomes of soil and plant-associated and newly described type strains.</title>
        <authorList>
            <person name="Whitman W."/>
        </authorList>
    </citation>
    <scope>NUCLEOTIDE SEQUENCE [LARGE SCALE GENOMIC DNA]</scope>
    <source>
        <strain evidence="2 3">CECT 7247</strain>
    </source>
</reference>
<feature type="region of interest" description="Disordered" evidence="1">
    <location>
        <begin position="1"/>
        <end position="30"/>
    </location>
</feature>
<evidence type="ECO:0000313" key="3">
    <source>
        <dbReference type="Proteomes" id="UP000574369"/>
    </source>
</evidence>
<accession>A0ABR6GRE4</accession>
<organism evidence="2 3">
    <name type="scientific">Roseateles terrae</name>
    <dbReference type="NCBI Taxonomy" id="431060"/>
    <lineage>
        <taxon>Bacteria</taxon>
        <taxon>Pseudomonadati</taxon>
        <taxon>Pseudomonadota</taxon>
        <taxon>Betaproteobacteria</taxon>
        <taxon>Burkholderiales</taxon>
        <taxon>Sphaerotilaceae</taxon>
        <taxon>Roseateles</taxon>
    </lineage>
</organism>